<dbReference type="Proteomes" id="UP000024635">
    <property type="component" value="Unassembled WGS sequence"/>
</dbReference>
<dbReference type="AlphaFoldDB" id="A0A016SX05"/>
<comment type="caution">
    <text evidence="1">The sequence shown here is derived from an EMBL/GenBank/DDBJ whole genome shotgun (WGS) entry which is preliminary data.</text>
</comment>
<protein>
    <submittedName>
        <fullName evidence="1">Uncharacterized protein</fullName>
    </submittedName>
</protein>
<keyword evidence="2" id="KW-1185">Reference proteome</keyword>
<organism evidence="1 2">
    <name type="scientific">Ancylostoma ceylanicum</name>
    <dbReference type="NCBI Taxonomy" id="53326"/>
    <lineage>
        <taxon>Eukaryota</taxon>
        <taxon>Metazoa</taxon>
        <taxon>Ecdysozoa</taxon>
        <taxon>Nematoda</taxon>
        <taxon>Chromadorea</taxon>
        <taxon>Rhabditida</taxon>
        <taxon>Rhabditina</taxon>
        <taxon>Rhabditomorpha</taxon>
        <taxon>Strongyloidea</taxon>
        <taxon>Ancylostomatidae</taxon>
        <taxon>Ancylostomatinae</taxon>
        <taxon>Ancylostoma</taxon>
    </lineage>
</organism>
<evidence type="ECO:0000313" key="1">
    <source>
        <dbReference type="EMBL" id="EYB94947.1"/>
    </source>
</evidence>
<dbReference type="EMBL" id="JARK01001501">
    <property type="protein sequence ID" value="EYB94947.1"/>
    <property type="molecule type" value="Genomic_DNA"/>
</dbReference>
<accession>A0A016SX05</accession>
<gene>
    <name evidence="1" type="primary">Acey_s0165.g26</name>
    <name evidence="1" type="ORF">Y032_0165g26</name>
</gene>
<evidence type="ECO:0000313" key="2">
    <source>
        <dbReference type="Proteomes" id="UP000024635"/>
    </source>
</evidence>
<reference evidence="2" key="1">
    <citation type="journal article" date="2015" name="Nat. Genet.">
        <title>The genome and transcriptome of the zoonotic hookworm Ancylostoma ceylanicum identify infection-specific gene families.</title>
        <authorList>
            <person name="Schwarz E.M."/>
            <person name="Hu Y."/>
            <person name="Antoshechkin I."/>
            <person name="Miller M.M."/>
            <person name="Sternberg P.W."/>
            <person name="Aroian R.V."/>
        </authorList>
    </citation>
    <scope>NUCLEOTIDE SEQUENCE</scope>
    <source>
        <strain evidence="2">HY135</strain>
    </source>
</reference>
<name>A0A016SX05_9BILA</name>
<sequence>MSVRLCGRFTSALMSTAEHFTIRALIRRTVSLDIEPSSTQRNDHQISRYSILMETSTNLGRGSRIAAGPTRPSHLQRAHKICINRVRMEKNPCVCDTGIHM</sequence>
<proteinExistence type="predicted"/>